<feature type="domain" description="Histidine kinase" evidence="8">
    <location>
        <begin position="212"/>
        <end position="427"/>
    </location>
</feature>
<dbReference type="InterPro" id="IPR036890">
    <property type="entry name" value="HATPase_C_sf"/>
</dbReference>
<dbReference type="SMART" id="SM00388">
    <property type="entry name" value="HisKA"/>
    <property type="match status" value="1"/>
</dbReference>
<dbReference type="PROSITE" id="PS50109">
    <property type="entry name" value="HIS_KIN"/>
    <property type="match status" value="1"/>
</dbReference>
<keyword evidence="7" id="KW-0472">Membrane</keyword>
<keyword evidence="7" id="KW-1133">Transmembrane helix</keyword>
<keyword evidence="10" id="KW-1185">Reference proteome</keyword>
<feature type="transmembrane region" description="Helical" evidence="7">
    <location>
        <begin position="89"/>
        <end position="109"/>
    </location>
</feature>
<keyword evidence="5 9" id="KW-0418">Kinase</keyword>
<evidence type="ECO:0000256" key="1">
    <source>
        <dbReference type="ARBA" id="ARBA00000085"/>
    </source>
</evidence>
<comment type="caution">
    <text evidence="9">The sequence shown here is derived from an EMBL/GenBank/DDBJ whole genome shotgun (WGS) entry which is preliminary data.</text>
</comment>
<keyword evidence="7" id="KW-0812">Transmembrane</keyword>
<keyword evidence="6" id="KW-0902">Two-component regulatory system</keyword>
<dbReference type="InterPro" id="IPR005467">
    <property type="entry name" value="His_kinase_dom"/>
</dbReference>
<reference evidence="9 10" key="1">
    <citation type="submission" date="2022-02" db="EMBL/GenBank/DDBJ databases">
        <authorList>
            <person name="Min J."/>
        </authorList>
    </citation>
    <scope>NUCLEOTIDE SEQUENCE [LARGE SCALE GENOMIC DNA]</scope>
    <source>
        <strain evidence="9 10">GR10-1</strain>
    </source>
</reference>
<evidence type="ECO:0000256" key="2">
    <source>
        <dbReference type="ARBA" id="ARBA00012438"/>
    </source>
</evidence>
<dbReference type="Gene3D" id="1.10.287.130">
    <property type="match status" value="1"/>
</dbReference>
<evidence type="ECO:0000256" key="5">
    <source>
        <dbReference type="ARBA" id="ARBA00022777"/>
    </source>
</evidence>
<dbReference type="Proteomes" id="UP001202248">
    <property type="component" value="Unassembled WGS sequence"/>
</dbReference>
<evidence type="ECO:0000256" key="7">
    <source>
        <dbReference type="SAM" id="Phobius"/>
    </source>
</evidence>
<keyword evidence="3" id="KW-0597">Phosphoprotein</keyword>
<dbReference type="GO" id="GO:0016301">
    <property type="term" value="F:kinase activity"/>
    <property type="evidence" value="ECO:0007669"/>
    <property type="project" value="UniProtKB-KW"/>
</dbReference>
<feature type="transmembrane region" description="Helical" evidence="7">
    <location>
        <begin position="34"/>
        <end position="52"/>
    </location>
</feature>
<keyword evidence="4" id="KW-0808">Transferase</keyword>
<dbReference type="PANTHER" id="PTHR45453">
    <property type="entry name" value="PHOSPHATE REGULON SENSOR PROTEIN PHOR"/>
    <property type="match status" value="1"/>
</dbReference>
<dbReference type="RefSeq" id="WP_240827416.1">
    <property type="nucleotide sequence ID" value="NZ_JAKWBL010000001.1"/>
</dbReference>
<feature type="transmembrane region" description="Helical" evidence="7">
    <location>
        <begin position="164"/>
        <end position="184"/>
    </location>
</feature>
<evidence type="ECO:0000256" key="3">
    <source>
        <dbReference type="ARBA" id="ARBA00022553"/>
    </source>
</evidence>
<dbReference type="SMART" id="SM00387">
    <property type="entry name" value="HATPase_c"/>
    <property type="match status" value="1"/>
</dbReference>
<dbReference type="SUPFAM" id="SSF55874">
    <property type="entry name" value="ATPase domain of HSP90 chaperone/DNA topoisomerase II/histidine kinase"/>
    <property type="match status" value="1"/>
</dbReference>
<feature type="transmembrane region" description="Helical" evidence="7">
    <location>
        <begin position="58"/>
        <end position="77"/>
    </location>
</feature>
<evidence type="ECO:0000313" key="10">
    <source>
        <dbReference type="Proteomes" id="UP001202248"/>
    </source>
</evidence>
<sequence length="438" mass="49385">MRNQRNLLQRFLDIVICIGIHPDLPLVECRRVKLLNILALLCIPFFLVYPVVNIVQHRYFLASLNIINLASLFLFFAMHKYRFYLSARLIRIGFSITLFTLSGIFYQSGTEYCLVGTLVVTLMVFDNKWLVAGLSILISIVILSILMHPVILPDVEPVVEGRRYATMIISLFFIIVTIVFYKYIQSDYQQEIEKQQHALMAMNKDKEKLFSIVSHDIKSPLLILENMLDMYQTGLLQEKDMVEATGSLRKKVSQLNSTVETLLSWSLLGMNGIQTHPAHFQLLKLVNEVVQFSEFAVHQKNVIINVQVAEDVMIFADRDQLSIVLRNLFSNSLKFSYPGNQVDIFAMNVDGAIVISIKDYGVGIEESVMNKLFGSQQNPAYGTSGERGSGLGLLLCNEFINRNNGSIKVESCVGKGTCFSVHLPAQQSQLAALESVAI</sequence>
<dbReference type="PANTHER" id="PTHR45453:SF1">
    <property type="entry name" value="PHOSPHATE REGULON SENSOR PROTEIN PHOR"/>
    <property type="match status" value="1"/>
</dbReference>
<dbReference type="EC" id="2.7.13.3" evidence="2"/>
<feature type="transmembrane region" description="Helical" evidence="7">
    <location>
        <begin position="129"/>
        <end position="152"/>
    </location>
</feature>
<dbReference type="EMBL" id="JAKWBL010000001">
    <property type="protein sequence ID" value="MCH5598067.1"/>
    <property type="molecule type" value="Genomic_DNA"/>
</dbReference>
<dbReference type="CDD" id="cd00082">
    <property type="entry name" value="HisKA"/>
    <property type="match status" value="1"/>
</dbReference>
<dbReference type="PRINTS" id="PR00344">
    <property type="entry name" value="BCTRLSENSOR"/>
</dbReference>
<dbReference type="InterPro" id="IPR003594">
    <property type="entry name" value="HATPase_dom"/>
</dbReference>
<dbReference type="InterPro" id="IPR004358">
    <property type="entry name" value="Sig_transdc_His_kin-like_C"/>
</dbReference>
<accession>A0ABS9SI90</accession>
<dbReference type="InterPro" id="IPR050351">
    <property type="entry name" value="BphY/WalK/GraS-like"/>
</dbReference>
<proteinExistence type="predicted"/>
<name>A0ABS9SI90_9BACT</name>
<dbReference type="SUPFAM" id="SSF47384">
    <property type="entry name" value="Homodimeric domain of signal transducing histidine kinase"/>
    <property type="match status" value="1"/>
</dbReference>
<evidence type="ECO:0000313" key="9">
    <source>
        <dbReference type="EMBL" id="MCH5598067.1"/>
    </source>
</evidence>
<protein>
    <recommendedName>
        <fullName evidence="2">histidine kinase</fullName>
        <ecNumber evidence="2">2.7.13.3</ecNumber>
    </recommendedName>
</protein>
<evidence type="ECO:0000256" key="6">
    <source>
        <dbReference type="ARBA" id="ARBA00023012"/>
    </source>
</evidence>
<dbReference type="Gene3D" id="3.30.565.10">
    <property type="entry name" value="Histidine kinase-like ATPase, C-terminal domain"/>
    <property type="match status" value="1"/>
</dbReference>
<organism evidence="9 10">
    <name type="scientific">Niabella ginsengisoli</name>
    <dbReference type="NCBI Taxonomy" id="522298"/>
    <lineage>
        <taxon>Bacteria</taxon>
        <taxon>Pseudomonadati</taxon>
        <taxon>Bacteroidota</taxon>
        <taxon>Chitinophagia</taxon>
        <taxon>Chitinophagales</taxon>
        <taxon>Chitinophagaceae</taxon>
        <taxon>Niabella</taxon>
    </lineage>
</organism>
<gene>
    <name evidence="9" type="ORF">MKP09_09175</name>
</gene>
<evidence type="ECO:0000256" key="4">
    <source>
        <dbReference type="ARBA" id="ARBA00022679"/>
    </source>
</evidence>
<dbReference type="InterPro" id="IPR003661">
    <property type="entry name" value="HisK_dim/P_dom"/>
</dbReference>
<dbReference type="Pfam" id="PF02518">
    <property type="entry name" value="HATPase_c"/>
    <property type="match status" value="1"/>
</dbReference>
<evidence type="ECO:0000259" key="8">
    <source>
        <dbReference type="PROSITE" id="PS50109"/>
    </source>
</evidence>
<comment type="catalytic activity">
    <reaction evidence="1">
        <text>ATP + protein L-histidine = ADP + protein N-phospho-L-histidine.</text>
        <dbReference type="EC" id="2.7.13.3"/>
    </reaction>
</comment>
<dbReference type="InterPro" id="IPR036097">
    <property type="entry name" value="HisK_dim/P_sf"/>
</dbReference>